<evidence type="ECO:0000256" key="2">
    <source>
        <dbReference type="ARBA" id="ARBA00023043"/>
    </source>
</evidence>
<evidence type="ECO:0000256" key="4">
    <source>
        <dbReference type="SAM" id="MobiDB-lite"/>
    </source>
</evidence>
<feature type="repeat" description="ANK" evidence="3">
    <location>
        <begin position="60"/>
        <end position="92"/>
    </location>
</feature>
<organism evidence="5 6">
    <name type="scientific">Batrachochytrium dendrobatidis (strain JEL423)</name>
    <dbReference type="NCBI Taxonomy" id="403673"/>
    <lineage>
        <taxon>Eukaryota</taxon>
        <taxon>Fungi</taxon>
        <taxon>Fungi incertae sedis</taxon>
        <taxon>Chytridiomycota</taxon>
        <taxon>Chytridiomycota incertae sedis</taxon>
        <taxon>Chytridiomycetes</taxon>
        <taxon>Rhizophydiales</taxon>
        <taxon>Rhizophydiales incertae sedis</taxon>
        <taxon>Batrachochytrium</taxon>
    </lineage>
</organism>
<dbReference type="VEuPathDB" id="FungiDB:BDEG_25685"/>
<dbReference type="Proteomes" id="UP000077115">
    <property type="component" value="Unassembled WGS sequence"/>
</dbReference>
<accession>A0A177WQU7</accession>
<dbReference type="PANTHER" id="PTHR24193:SF121">
    <property type="entry name" value="ADA2A-CONTAINING COMPLEX COMPONENT 3, ISOFORM D"/>
    <property type="match status" value="1"/>
</dbReference>
<dbReference type="PROSITE" id="PS50297">
    <property type="entry name" value="ANK_REP_REGION"/>
    <property type="match status" value="3"/>
</dbReference>
<dbReference type="Pfam" id="PF12796">
    <property type="entry name" value="Ank_2"/>
    <property type="match status" value="1"/>
</dbReference>
<feature type="repeat" description="ANK" evidence="3">
    <location>
        <begin position="160"/>
        <end position="192"/>
    </location>
</feature>
<keyword evidence="2 3" id="KW-0040">ANK repeat</keyword>
<dbReference type="GO" id="GO:0045944">
    <property type="term" value="P:positive regulation of transcription by RNA polymerase II"/>
    <property type="evidence" value="ECO:0007669"/>
    <property type="project" value="TreeGrafter"/>
</dbReference>
<proteinExistence type="predicted"/>
<evidence type="ECO:0000256" key="3">
    <source>
        <dbReference type="PROSITE-ProRule" id="PRU00023"/>
    </source>
</evidence>
<feature type="repeat" description="ANK" evidence="3">
    <location>
        <begin position="126"/>
        <end position="158"/>
    </location>
</feature>
<evidence type="ECO:0000313" key="6">
    <source>
        <dbReference type="Proteomes" id="UP000077115"/>
    </source>
</evidence>
<dbReference type="GO" id="GO:0000976">
    <property type="term" value="F:transcription cis-regulatory region binding"/>
    <property type="evidence" value="ECO:0007669"/>
    <property type="project" value="TreeGrafter"/>
</dbReference>
<dbReference type="OrthoDB" id="2160770at2759"/>
<dbReference type="EMBL" id="DS022307">
    <property type="protein sequence ID" value="OAJ42196.1"/>
    <property type="molecule type" value="Genomic_DNA"/>
</dbReference>
<evidence type="ECO:0000313" key="5">
    <source>
        <dbReference type="EMBL" id="OAJ42196.1"/>
    </source>
</evidence>
<name>A0A177WQU7_BATDL</name>
<dbReference type="PANTHER" id="PTHR24193">
    <property type="entry name" value="ANKYRIN REPEAT PROTEIN"/>
    <property type="match status" value="1"/>
</dbReference>
<reference evidence="5 6" key="1">
    <citation type="submission" date="2006-10" db="EMBL/GenBank/DDBJ databases">
        <title>The Genome Sequence of Batrachochytrium dendrobatidis JEL423.</title>
        <authorList>
            <consortium name="The Broad Institute Genome Sequencing Platform"/>
            <person name="Birren B."/>
            <person name="Lander E."/>
            <person name="Galagan J."/>
            <person name="Cuomo C."/>
            <person name="Devon K."/>
            <person name="Jaffe D."/>
            <person name="Butler J."/>
            <person name="Alvarez P."/>
            <person name="Gnerre S."/>
            <person name="Grabherr M."/>
            <person name="Kleber M."/>
            <person name="Mauceli E."/>
            <person name="Brockman W."/>
            <person name="Young S."/>
            <person name="LaButti K."/>
            <person name="Sykes S."/>
            <person name="DeCaprio D."/>
            <person name="Crawford M."/>
            <person name="Koehrsen M."/>
            <person name="Engels R."/>
            <person name="Montgomery P."/>
            <person name="Pearson M."/>
            <person name="Howarth C."/>
            <person name="Larson L."/>
            <person name="White J."/>
            <person name="O'Leary S."/>
            <person name="Kodira C."/>
            <person name="Zeng Q."/>
            <person name="Yandava C."/>
            <person name="Alvarado L."/>
            <person name="Longcore J."/>
            <person name="James T."/>
        </authorList>
    </citation>
    <scope>NUCLEOTIDE SEQUENCE [LARGE SCALE GENOMIC DNA]</scope>
    <source>
        <strain evidence="5 6">JEL423</strain>
    </source>
</reference>
<dbReference type="Gene3D" id="1.25.40.20">
    <property type="entry name" value="Ankyrin repeat-containing domain"/>
    <property type="match status" value="2"/>
</dbReference>
<dbReference type="InterPro" id="IPR036770">
    <property type="entry name" value="Ankyrin_rpt-contain_sf"/>
</dbReference>
<dbReference type="GO" id="GO:0005634">
    <property type="term" value="C:nucleus"/>
    <property type="evidence" value="ECO:0007669"/>
    <property type="project" value="TreeGrafter"/>
</dbReference>
<dbReference type="PROSITE" id="PS50088">
    <property type="entry name" value="ANK_REPEAT"/>
    <property type="match status" value="4"/>
</dbReference>
<dbReference type="AlphaFoldDB" id="A0A177WQU7"/>
<feature type="region of interest" description="Disordered" evidence="4">
    <location>
        <begin position="384"/>
        <end position="426"/>
    </location>
</feature>
<dbReference type="SMART" id="SM00248">
    <property type="entry name" value="ANK"/>
    <property type="match status" value="5"/>
</dbReference>
<dbReference type="PRINTS" id="PR01415">
    <property type="entry name" value="ANKYRIN"/>
</dbReference>
<feature type="compositionally biased region" description="Polar residues" evidence="4">
    <location>
        <begin position="389"/>
        <end position="400"/>
    </location>
</feature>
<dbReference type="SUPFAM" id="SSF48403">
    <property type="entry name" value="Ankyrin repeat"/>
    <property type="match status" value="1"/>
</dbReference>
<dbReference type="Pfam" id="PF00023">
    <property type="entry name" value="Ank"/>
    <property type="match status" value="2"/>
</dbReference>
<dbReference type="InterPro" id="IPR002110">
    <property type="entry name" value="Ankyrin_rpt"/>
</dbReference>
<evidence type="ECO:0000256" key="1">
    <source>
        <dbReference type="ARBA" id="ARBA00022737"/>
    </source>
</evidence>
<dbReference type="STRING" id="403673.A0A177WQU7"/>
<feature type="repeat" description="ANK" evidence="3">
    <location>
        <begin position="93"/>
        <end position="125"/>
    </location>
</feature>
<reference evidence="5 6" key="2">
    <citation type="submission" date="2016-05" db="EMBL/GenBank/DDBJ databases">
        <title>Lineage-specific infection strategies underlie the spectrum of fungal disease in amphibians.</title>
        <authorList>
            <person name="Cuomo C.A."/>
            <person name="Farrer R.A."/>
            <person name="James T."/>
            <person name="Longcore J."/>
            <person name="Birren B."/>
        </authorList>
    </citation>
    <scope>NUCLEOTIDE SEQUENCE [LARGE SCALE GENOMIC DNA]</scope>
    <source>
        <strain evidence="5 6">JEL423</strain>
    </source>
</reference>
<keyword evidence="1" id="KW-0677">Repeat</keyword>
<gene>
    <name evidence="5" type="ORF">BDEG_25685</name>
</gene>
<dbReference type="InterPro" id="IPR050663">
    <property type="entry name" value="Ankyrin-SOCS_Box"/>
</dbReference>
<protein>
    <submittedName>
        <fullName evidence="5">Uncharacterized protein</fullName>
    </submittedName>
</protein>
<sequence>MEVKSEQVLTTSDVDELSVEELSKVVFNAVKSGNSLLLSKICSNKNQPAVQILLTHTDSHGSTALLLSVSGAHLEVSQLLLKLGANANDSNAYGWTPLMLASLNGDLPHVKLLLHHGAQIDATSSFGLTSLTCAVRTASLQVTQLLCESGANVNLTGGMTGLTPLMLAANSGCTEIVIFLLQNGAECNAQSKINGWTALMYAVNNLSQQEPATKKWLSKEEHWKGADVVRTLLDFGADIDIKNWMDQRAGEVAWTNRKECGDVFAKLCKERRTRSGQSPEATDFPQLSPATTKQGWFSRLTSGEFGGTRERVQGLSLDDSKRSATRTIKGNRWTTATNDPGAIEPMCNSPMPTTNASISLRPANSIRRHLSHSSEKFVFSEASDMDAQTLEQSEDTNSFLIPSIPKRPKNLELHRERTKRSTAPAQ</sequence>